<sequence>MMQFEGPPPGAGLPVDPVLRTASIGTDADPAPERLNEDEPAVTRLGIDDLRLDTYAQILHDEPLQLVIAAMLRLDAVPAQYRLPALTRSVELLERTVDRQRHLVHAMGAPDDDDSIAVVVGRDAAALLAGRQVRIAVTDRSGLRLCARLERAARDILFAALCEIRLRSTLTAVHLDLHADAGDLVVTLENDGDGSVPRGPHPAPPGLADLRVHAAAVGGTLDIGPGNTLTLTLPAAAPARPVGLAAPTS</sequence>
<gene>
    <name evidence="1" type="ORF">FDO65_17635</name>
</gene>
<dbReference type="RefSeq" id="WP_137451050.1">
    <property type="nucleotide sequence ID" value="NZ_SZZH01000005.1"/>
</dbReference>
<evidence type="ECO:0008006" key="3">
    <source>
        <dbReference type="Google" id="ProtNLM"/>
    </source>
</evidence>
<organism evidence="1 2">
    <name type="scientific">Nakamurella flava</name>
    <dbReference type="NCBI Taxonomy" id="2576308"/>
    <lineage>
        <taxon>Bacteria</taxon>
        <taxon>Bacillati</taxon>
        <taxon>Actinomycetota</taxon>
        <taxon>Actinomycetes</taxon>
        <taxon>Nakamurellales</taxon>
        <taxon>Nakamurellaceae</taxon>
        <taxon>Nakamurella</taxon>
    </lineage>
</organism>
<dbReference type="EMBL" id="SZZH01000005">
    <property type="protein sequence ID" value="TKV57346.1"/>
    <property type="molecule type" value="Genomic_DNA"/>
</dbReference>
<accession>A0A4U6QBT4</accession>
<protein>
    <recommendedName>
        <fullName evidence="3">Signal transduction histidine kinase subgroup 3 dimerisation and phosphoacceptor domain-containing protein</fullName>
    </recommendedName>
</protein>
<dbReference type="OrthoDB" id="144293at2"/>
<reference evidence="1 2" key="1">
    <citation type="submission" date="2019-05" db="EMBL/GenBank/DDBJ databases">
        <title>Nakamurella sp. N5BH11, whole genome shotgun sequence.</title>
        <authorList>
            <person name="Tuo L."/>
        </authorList>
    </citation>
    <scope>NUCLEOTIDE SEQUENCE [LARGE SCALE GENOMIC DNA]</scope>
    <source>
        <strain evidence="1 2">N5BH11</strain>
    </source>
</reference>
<keyword evidence="2" id="KW-1185">Reference proteome</keyword>
<name>A0A4U6QBT4_9ACTN</name>
<evidence type="ECO:0000313" key="1">
    <source>
        <dbReference type="EMBL" id="TKV57346.1"/>
    </source>
</evidence>
<comment type="caution">
    <text evidence="1">The sequence shown here is derived from an EMBL/GenBank/DDBJ whole genome shotgun (WGS) entry which is preliminary data.</text>
</comment>
<dbReference type="Proteomes" id="UP000306985">
    <property type="component" value="Unassembled WGS sequence"/>
</dbReference>
<dbReference type="InterPro" id="IPR036890">
    <property type="entry name" value="HATPase_C_sf"/>
</dbReference>
<dbReference type="AlphaFoldDB" id="A0A4U6QBT4"/>
<proteinExistence type="predicted"/>
<evidence type="ECO:0000313" key="2">
    <source>
        <dbReference type="Proteomes" id="UP000306985"/>
    </source>
</evidence>
<dbReference type="Gene3D" id="3.30.565.10">
    <property type="entry name" value="Histidine kinase-like ATPase, C-terminal domain"/>
    <property type="match status" value="1"/>
</dbReference>